<organism evidence="4 5">
    <name type="scientific">Drosophila willistoni</name>
    <name type="common">Fruit fly</name>
    <dbReference type="NCBI Taxonomy" id="7260"/>
    <lineage>
        <taxon>Eukaryota</taxon>
        <taxon>Metazoa</taxon>
        <taxon>Ecdysozoa</taxon>
        <taxon>Arthropoda</taxon>
        <taxon>Hexapoda</taxon>
        <taxon>Insecta</taxon>
        <taxon>Pterygota</taxon>
        <taxon>Neoptera</taxon>
        <taxon>Endopterygota</taxon>
        <taxon>Diptera</taxon>
        <taxon>Brachycera</taxon>
        <taxon>Muscomorpha</taxon>
        <taxon>Ephydroidea</taxon>
        <taxon>Drosophilidae</taxon>
        <taxon>Drosophila</taxon>
        <taxon>Sophophora</taxon>
    </lineage>
</organism>
<dbReference type="InterPro" id="IPR001506">
    <property type="entry name" value="Peptidase_M12A"/>
</dbReference>
<evidence type="ECO:0000256" key="2">
    <source>
        <dbReference type="RuleBase" id="RU361183"/>
    </source>
</evidence>
<dbReference type="EC" id="3.4.24.-" evidence="2"/>
<feature type="active site" evidence="1">
    <location>
        <position position="21"/>
    </location>
</feature>
<dbReference type="GO" id="GO:0006508">
    <property type="term" value="P:proteolysis"/>
    <property type="evidence" value="ECO:0007669"/>
    <property type="project" value="UniProtKB-KW"/>
</dbReference>
<dbReference type="SUPFAM" id="SSF55486">
    <property type="entry name" value="Metalloproteases ('zincins'), catalytic domain"/>
    <property type="match status" value="1"/>
</dbReference>
<dbReference type="PANTHER" id="PTHR10127:SF814">
    <property type="entry name" value="MEPRIN A SUBUNIT BETA"/>
    <property type="match status" value="1"/>
</dbReference>
<evidence type="ECO:0000256" key="1">
    <source>
        <dbReference type="PROSITE-ProRule" id="PRU01211"/>
    </source>
</evidence>
<dbReference type="Pfam" id="PF01400">
    <property type="entry name" value="Astacin"/>
    <property type="match status" value="1"/>
</dbReference>
<keyword evidence="1 2" id="KW-0482">Metalloprotease</keyword>
<feature type="binding site" evidence="1">
    <location>
        <position position="24"/>
    </location>
    <ligand>
        <name>Zn(2+)</name>
        <dbReference type="ChEBI" id="CHEBI:29105"/>
        <note>catalytic</note>
    </ligand>
</feature>
<comment type="cofactor">
    <cofactor evidence="1 2">
        <name>Zn(2+)</name>
        <dbReference type="ChEBI" id="CHEBI:29105"/>
    </cofactor>
    <text evidence="1 2">Binds 1 zinc ion per subunit.</text>
</comment>
<dbReference type="InterPro" id="IPR024079">
    <property type="entry name" value="MetalloPept_cat_dom_sf"/>
</dbReference>
<dbReference type="EMBL" id="CH963913">
    <property type="protein sequence ID" value="KRF98653.1"/>
    <property type="molecule type" value="Genomic_DNA"/>
</dbReference>
<keyword evidence="1 2" id="KW-0479">Metal-binding</keyword>
<evidence type="ECO:0000313" key="5">
    <source>
        <dbReference type="Proteomes" id="UP000007798"/>
    </source>
</evidence>
<keyword evidence="1 2" id="KW-0645">Protease</keyword>
<dbReference type="Gene3D" id="3.40.390.10">
    <property type="entry name" value="Collagenase (Catalytic Domain)"/>
    <property type="match status" value="1"/>
</dbReference>
<dbReference type="OrthoDB" id="291007at2759"/>
<keyword evidence="1 2" id="KW-0862">Zinc</keyword>
<protein>
    <recommendedName>
        <fullName evidence="2">Metalloendopeptidase</fullName>
        <ecNumber evidence="2">3.4.24.-</ecNumber>
    </recommendedName>
</protein>
<feature type="domain" description="Peptidase M12A" evidence="3">
    <location>
        <begin position="1"/>
        <end position="125"/>
    </location>
</feature>
<dbReference type="PROSITE" id="PS51864">
    <property type="entry name" value="ASTACIN"/>
    <property type="match status" value="1"/>
</dbReference>
<gene>
    <name evidence="4" type="primary">Dwil\GK27241</name>
    <name evidence="4" type="ORF">Dwil_GK27241</name>
</gene>
<keyword evidence="1 2" id="KW-0378">Hydrolase</keyword>
<name>A0A0Q9WSV7_DROWI</name>
<accession>A0A0Q9WSV7</accession>
<feature type="binding site" evidence="1">
    <location>
        <position position="30"/>
    </location>
    <ligand>
        <name>Zn(2+)</name>
        <dbReference type="ChEBI" id="CHEBI:29105"/>
        <note>catalytic</note>
    </ligand>
</feature>
<dbReference type="Proteomes" id="UP000007798">
    <property type="component" value="Unassembled WGS sequence"/>
</dbReference>
<dbReference type="PRINTS" id="PR00480">
    <property type="entry name" value="ASTACIN"/>
</dbReference>
<evidence type="ECO:0000313" key="4">
    <source>
        <dbReference type="EMBL" id="KRF98653.1"/>
    </source>
</evidence>
<dbReference type="AlphaFoldDB" id="A0A0Q9WSV7"/>
<comment type="caution">
    <text evidence="1">Lacks conserved residue(s) required for the propagation of feature annotation.</text>
</comment>
<keyword evidence="5" id="KW-1185">Reference proteome</keyword>
<proteinExistence type="predicted"/>
<sequence length="128" mass="14986">MNLKPGVIGTGCFRLGTILHELLHVLGFHHQHVAANRDEYINVNWDNIRPKFKMNFFHDHRNQLLGNFGEDYDYNSVMHYARNAFSINRGSQTLEPKKEGSENMGQRIHLSRKDIIKLNRMYKCPGYV</sequence>
<reference evidence="4 5" key="1">
    <citation type="journal article" date="2007" name="Nature">
        <title>Evolution of genes and genomes on the Drosophila phylogeny.</title>
        <authorList>
            <consortium name="Drosophila 12 Genomes Consortium"/>
            <person name="Clark A.G."/>
            <person name="Eisen M.B."/>
            <person name="Smith D.R."/>
            <person name="Bergman C.M."/>
            <person name="Oliver B."/>
            <person name="Markow T.A."/>
            <person name="Kaufman T.C."/>
            <person name="Kellis M."/>
            <person name="Gelbart W."/>
            <person name="Iyer V.N."/>
            <person name="Pollard D.A."/>
            <person name="Sackton T.B."/>
            <person name="Larracuente A.M."/>
            <person name="Singh N.D."/>
            <person name="Abad J.P."/>
            <person name="Abt D.N."/>
            <person name="Adryan B."/>
            <person name="Aguade M."/>
            <person name="Akashi H."/>
            <person name="Anderson W.W."/>
            <person name="Aquadro C.F."/>
            <person name="Ardell D.H."/>
            <person name="Arguello R."/>
            <person name="Artieri C.G."/>
            <person name="Barbash D.A."/>
            <person name="Barker D."/>
            <person name="Barsanti P."/>
            <person name="Batterham P."/>
            <person name="Batzoglou S."/>
            <person name="Begun D."/>
            <person name="Bhutkar A."/>
            <person name="Blanco E."/>
            <person name="Bosak S.A."/>
            <person name="Bradley R.K."/>
            <person name="Brand A.D."/>
            <person name="Brent M.R."/>
            <person name="Brooks A.N."/>
            <person name="Brown R.H."/>
            <person name="Butlin R.K."/>
            <person name="Caggese C."/>
            <person name="Calvi B.R."/>
            <person name="Bernardo de Carvalho A."/>
            <person name="Caspi A."/>
            <person name="Castrezana S."/>
            <person name="Celniker S.E."/>
            <person name="Chang J.L."/>
            <person name="Chapple C."/>
            <person name="Chatterji S."/>
            <person name="Chinwalla A."/>
            <person name="Civetta A."/>
            <person name="Clifton S.W."/>
            <person name="Comeron J.M."/>
            <person name="Costello J.C."/>
            <person name="Coyne J.A."/>
            <person name="Daub J."/>
            <person name="David R.G."/>
            <person name="Delcher A.L."/>
            <person name="Delehaunty K."/>
            <person name="Do C.B."/>
            <person name="Ebling H."/>
            <person name="Edwards K."/>
            <person name="Eickbush T."/>
            <person name="Evans J.D."/>
            <person name="Filipski A."/>
            <person name="Findeiss S."/>
            <person name="Freyhult E."/>
            <person name="Fulton L."/>
            <person name="Fulton R."/>
            <person name="Garcia A.C."/>
            <person name="Gardiner A."/>
            <person name="Garfield D.A."/>
            <person name="Garvin B.E."/>
            <person name="Gibson G."/>
            <person name="Gilbert D."/>
            <person name="Gnerre S."/>
            <person name="Godfrey J."/>
            <person name="Good R."/>
            <person name="Gotea V."/>
            <person name="Gravely B."/>
            <person name="Greenberg A.J."/>
            <person name="Griffiths-Jones S."/>
            <person name="Gross S."/>
            <person name="Guigo R."/>
            <person name="Gustafson E.A."/>
            <person name="Haerty W."/>
            <person name="Hahn M.W."/>
            <person name="Halligan D.L."/>
            <person name="Halpern A.L."/>
            <person name="Halter G.M."/>
            <person name="Han M.V."/>
            <person name="Heger A."/>
            <person name="Hillier L."/>
            <person name="Hinrichs A.S."/>
            <person name="Holmes I."/>
            <person name="Hoskins R.A."/>
            <person name="Hubisz M.J."/>
            <person name="Hultmark D."/>
            <person name="Huntley M.A."/>
            <person name="Jaffe D.B."/>
            <person name="Jagadeeshan S."/>
            <person name="Jeck W.R."/>
            <person name="Johnson J."/>
            <person name="Jones C.D."/>
            <person name="Jordan W.C."/>
            <person name="Karpen G.H."/>
            <person name="Kataoka E."/>
            <person name="Keightley P.D."/>
            <person name="Kheradpour P."/>
            <person name="Kirkness E.F."/>
            <person name="Koerich L.B."/>
            <person name="Kristiansen K."/>
            <person name="Kudrna D."/>
            <person name="Kulathinal R.J."/>
            <person name="Kumar S."/>
            <person name="Kwok R."/>
            <person name="Lander E."/>
            <person name="Langley C.H."/>
            <person name="Lapoint R."/>
            <person name="Lazzaro B.P."/>
            <person name="Lee S.J."/>
            <person name="Levesque L."/>
            <person name="Li R."/>
            <person name="Lin C.F."/>
            <person name="Lin M.F."/>
            <person name="Lindblad-Toh K."/>
            <person name="Llopart A."/>
            <person name="Long M."/>
            <person name="Low L."/>
            <person name="Lozovsky E."/>
            <person name="Lu J."/>
            <person name="Luo M."/>
            <person name="Machado C.A."/>
            <person name="Makalowski W."/>
            <person name="Marzo M."/>
            <person name="Matsuda M."/>
            <person name="Matzkin L."/>
            <person name="McAllister B."/>
            <person name="McBride C.S."/>
            <person name="McKernan B."/>
            <person name="McKernan K."/>
            <person name="Mendez-Lago M."/>
            <person name="Minx P."/>
            <person name="Mollenhauer M.U."/>
            <person name="Montooth K."/>
            <person name="Mount S.M."/>
            <person name="Mu X."/>
            <person name="Myers E."/>
            <person name="Negre B."/>
            <person name="Newfeld S."/>
            <person name="Nielsen R."/>
            <person name="Noor M.A."/>
            <person name="O'Grady P."/>
            <person name="Pachter L."/>
            <person name="Papaceit M."/>
            <person name="Parisi M.J."/>
            <person name="Parisi M."/>
            <person name="Parts L."/>
            <person name="Pedersen J.S."/>
            <person name="Pesole G."/>
            <person name="Phillippy A.M."/>
            <person name="Ponting C.P."/>
            <person name="Pop M."/>
            <person name="Porcelli D."/>
            <person name="Powell J.R."/>
            <person name="Prohaska S."/>
            <person name="Pruitt K."/>
            <person name="Puig M."/>
            <person name="Quesneville H."/>
            <person name="Ram K.R."/>
            <person name="Rand D."/>
            <person name="Rasmussen M.D."/>
            <person name="Reed L.K."/>
            <person name="Reenan R."/>
            <person name="Reily A."/>
            <person name="Remington K.A."/>
            <person name="Rieger T.T."/>
            <person name="Ritchie M.G."/>
            <person name="Robin C."/>
            <person name="Rogers Y.H."/>
            <person name="Rohde C."/>
            <person name="Rozas J."/>
            <person name="Rubenfield M.J."/>
            <person name="Ruiz A."/>
            <person name="Russo S."/>
            <person name="Salzberg S.L."/>
            <person name="Sanchez-Gracia A."/>
            <person name="Saranga D.J."/>
            <person name="Sato H."/>
            <person name="Schaeffer S.W."/>
            <person name="Schatz M.C."/>
            <person name="Schlenke T."/>
            <person name="Schwartz R."/>
            <person name="Segarra C."/>
            <person name="Singh R.S."/>
            <person name="Sirot L."/>
            <person name="Sirota M."/>
            <person name="Sisneros N.B."/>
            <person name="Smith C.D."/>
            <person name="Smith T.F."/>
            <person name="Spieth J."/>
            <person name="Stage D.E."/>
            <person name="Stark A."/>
            <person name="Stephan W."/>
            <person name="Strausberg R.L."/>
            <person name="Strempel S."/>
            <person name="Sturgill D."/>
            <person name="Sutton G."/>
            <person name="Sutton G.G."/>
            <person name="Tao W."/>
            <person name="Teichmann S."/>
            <person name="Tobari Y.N."/>
            <person name="Tomimura Y."/>
            <person name="Tsolas J.M."/>
            <person name="Valente V.L."/>
            <person name="Venter E."/>
            <person name="Venter J.C."/>
            <person name="Vicario S."/>
            <person name="Vieira F.G."/>
            <person name="Vilella A.J."/>
            <person name="Villasante A."/>
            <person name="Walenz B."/>
            <person name="Wang J."/>
            <person name="Wasserman M."/>
            <person name="Watts T."/>
            <person name="Wilson D."/>
            <person name="Wilson R.K."/>
            <person name="Wing R.A."/>
            <person name="Wolfner M.F."/>
            <person name="Wong A."/>
            <person name="Wong G.K."/>
            <person name="Wu C.I."/>
            <person name="Wu G."/>
            <person name="Yamamoto D."/>
            <person name="Yang H.P."/>
            <person name="Yang S.P."/>
            <person name="Yorke J.A."/>
            <person name="Yoshida K."/>
            <person name="Zdobnov E."/>
            <person name="Zhang P."/>
            <person name="Zhang Y."/>
            <person name="Zimin A.V."/>
            <person name="Baldwin J."/>
            <person name="Abdouelleil A."/>
            <person name="Abdulkadir J."/>
            <person name="Abebe A."/>
            <person name="Abera B."/>
            <person name="Abreu J."/>
            <person name="Acer S.C."/>
            <person name="Aftuck L."/>
            <person name="Alexander A."/>
            <person name="An P."/>
            <person name="Anderson E."/>
            <person name="Anderson S."/>
            <person name="Arachi H."/>
            <person name="Azer M."/>
            <person name="Bachantsang P."/>
            <person name="Barry A."/>
            <person name="Bayul T."/>
            <person name="Berlin A."/>
            <person name="Bessette D."/>
            <person name="Bloom T."/>
            <person name="Blye J."/>
            <person name="Boguslavskiy L."/>
            <person name="Bonnet C."/>
            <person name="Boukhgalter B."/>
            <person name="Bourzgui I."/>
            <person name="Brown A."/>
            <person name="Cahill P."/>
            <person name="Channer S."/>
            <person name="Cheshatsang Y."/>
            <person name="Chuda L."/>
            <person name="Citroen M."/>
            <person name="Collymore A."/>
            <person name="Cooke P."/>
            <person name="Costello M."/>
            <person name="D'Aco K."/>
            <person name="Daza R."/>
            <person name="De Haan G."/>
            <person name="DeGray S."/>
            <person name="DeMaso C."/>
            <person name="Dhargay N."/>
            <person name="Dooley K."/>
            <person name="Dooley E."/>
            <person name="Doricent M."/>
            <person name="Dorje P."/>
            <person name="Dorjee K."/>
            <person name="Dupes A."/>
            <person name="Elong R."/>
            <person name="Falk J."/>
            <person name="Farina A."/>
            <person name="Faro S."/>
            <person name="Ferguson D."/>
            <person name="Fisher S."/>
            <person name="Foley C.D."/>
            <person name="Franke A."/>
            <person name="Friedrich D."/>
            <person name="Gadbois L."/>
            <person name="Gearin G."/>
            <person name="Gearin C.R."/>
            <person name="Giannoukos G."/>
            <person name="Goode T."/>
            <person name="Graham J."/>
            <person name="Grandbois E."/>
            <person name="Grewal S."/>
            <person name="Gyaltsen K."/>
            <person name="Hafez N."/>
            <person name="Hagos B."/>
            <person name="Hall J."/>
            <person name="Henson C."/>
            <person name="Hollinger A."/>
            <person name="Honan T."/>
            <person name="Huard M.D."/>
            <person name="Hughes L."/>
            <person name="Hurhula B."/>
            <person name="Husby M.E."/>
            <person name="Kamat A."/>
            <person name="Kanga B."/>
            <person name="Kashin S."/>
            <person name="Khazanovich D."/>
            <person name="Kisner P."/>
            <person name="Lance K."/>
            <person name="Lara M."/>
            <person name="Lee W."/>
            <person name="Lennon N."/>
            <person name="Letendre F."/>
            <person name="LeVine R."/>
            <person name="Lipovsky A."/>
            <person name="Liu X."/>
            <person name="Liu J."/>
            <person name="Liu S."/>
            <person name="Lokyitsang T."/>
            <person name="Lokyitsang Y."/>
            <person name="Lubonja R."/>
            <person name="Lui A."/>
            <person name="MacDonald P."/>
            <person name="Magnisalis V."/>
            <person name="Maru K."/>
            <person name="Matthews C."/>
            <person name="McCusker W."/>
            <person name="McDonough S."/>
            <person name="Mehta T."/>
            <person name="Meldrim J."/>
            <person name="Meneus L."/>
            <person name="Mihai O."/>
            <person name="Mihalev A."/>
            <person name="Mihova T."/>
            <person name="Mittelman R."/>
            <person name="Mlenga V."/>
            <person name="Montmayeur A."/>
            <person name="Mulrain L."/>
            <person name="Navidi A."/>
            <person name="Naylor J."/>
            <person name="Negash T."/>
            <person name="Nguyen T."/>
            <person name="Nguyen N."/>
            <person name="Nicol R."/>
            <person name="Norbu C."/>
            <person name="Norbu N."/>
            <person name="Novod N."/>
            <person name="O'Neill B."/>
            <person name="Osman S."/>
            <person name="Markiewicz E."/>
            <person name="Oyono O.L."/>
            <person name="Patti C."/>
            <person name="Phunkhang P."/>
            <person name="Pierre F."/>
            <person name="Priest M."/>
            <person name="Raghuraman S."/>
            <person name="Rege F."/>
            <person name="Reyes R."/>
            <person name="Rise C."/>
            <person name="Rogov P."/>
            <person name="Ross K."/>
            <person name="Ryan E."/>
            <person name="Settipalli S."/>
            <person name="Shea T."/>
            <person name="Sherpa N."/>
            <person name="Shi L."/>
            <person name="Shih D."/>
            <person name="Sparrow T."/>
            <person name="Spaulding J."/>
            <person name="Stalker J."/>
            <person name="Stange-Thomann N."/>
            <person name="Stavropoulos S."/>
            <person name="Stone C."/>
            <person name="Strader C."/>
            <person name="Tesfaye S."/>
            <person name="Thomson T."/>
            <person name="Thoulutsang Y."/>
            <person name="Thoulutsang D."/>
            <person name="Topham K."/>
            <person name="Topping I."/>
            <person name="Tsamla T."/>
            <person name="Vassiliev H."/>
            <person name="Vo A."/>
            <person name="Wangchuk T."/>
            <person name="Wangdi T."/>
            <person name="Weiand M."/>
            <person name="Wilkinson J."/>
            <person name="Wilson A."/>
            <person name="Yadav S."/>
            <person name="Young G."/>
            <person name="Yu Q."/>
            <person name="Zembek L."/>
            <person name="Zhong D."/>
            <person name="Zimmer A."/>
            <person name="Zwirko Z."/>
            <person name="Jaffe D.B."/>
            <person name="Alvarez P."/>
            <person name="Brockman W."/>
            <person name="Butler J."/>
            <person name="Chin C."/>
            <person name="Gnerre S."/>
            <person name="Grabherr M."/>
            <person name="Kleber M."/>
            <person name="Mauceli E."/>
            <person name="MacCallum I."/>
        </authorList>
    </citation>
    <scope>NUCLEOTIDE SEQUENCE [LARGE SCALE GENOMIC DNA]</scope>
    <source>
        <strain evidence="5">Tucson 14030-0811.24</strain>
    </source>
</reference>
<dbReference type="GO" id="GO:0004222">
    <property type="term" value="F:metalloendopeptidase activity"/>
    <property type="evidence" value="ECO:0007669"/>
    <property type="project" value="UniProtKB-UniRule"/>
</dbReference>
<evidence type="ECO:0000259" key="3">
    <source>
        <dbReference type="PROSITE" id="PS51864"/>
    </source>
</evidence>
<dbReference type="PANTHER" id="PTHR10127">
    <property type="entry name" value="DISCOIDIN, CUB, EGF, LAMININ , AND ZINC METALLOPROTEASE DOMAIN CONTAINING"/>
    <property type="match status" value="1"/>
</dbReference>
<feature type="binding site" evidence="1">
    <location>
        <position position="20"/>
    </location>
    <ligand>
        <name>Zn(2+)</name>
        <dbReference type="ChEBI" id="CHEBI:29105"/>
        <note>catalytic</note>
    </ligand>
</feature>
<dbReference type="GO" id="GO:0008270">
    <property type="term" value="F:zinc ion binding"/>
    <property type="evidence" value="ECO:0007669"/>
    <property type="project" value="UniProtKB-UniRule"/>
</dbReference>
<dbReference type="InParanoid" id="A0A0Q9WSV7"/>